<comment type="caution">
    <text evidence="2">The sequence shown here is derived from an EMBL/GenBank/DDBJ whole genome shotgun (WGS) entry which is preliminary data.</text>
</comment>
<reference evidence="2" key="2">
    <citation type="submission" date="2023-01" db="EMBL/GenBank/DDBJ databases">
        <authorList>
            <person name="Sun Q."/>
            <person name="Evtushenko L."/>
        </authorList>
    </citation>
    <scope>NUCLEOTIDE SEQUENCE</scope>
    <source>
        <strain evidence="2">VKM Ac-2007</strain>
    </source>
</reference>
<evidence type="ECO:0000313" key="2">
    <source>
        <dbReference type="EMBL" id="GLK14572.1"/>
    </source>
</evidence>
<feature type="region of interest" description="Disordered" evidence="1">
    <location>
        <begin position="1"/>
        <end position="36"/>
    </location>
</feature>
<reference evidence="2" key="1">
    <citation type="journal article" date="2014" name="Int. J. Syst. Evol. Microbiol.">
        <title>Complete genome sequence of Corynebacterium casei LMG S-19264T (=DSM 44701T), isolated from a smear-ripened cheese.</title>
        <authorList>
            <consortium name="US DOE Joint Genome Institute (JGI-PGF)"/>
            <person name="Walter F."/>
            <person name="Albersmeier A."/>
            <person name="Kalinowski J."/>
            <person name="Ruckert C."/>
        </authorList>
    </citation>
    <scope>NUCLEOTIDE SEQUENCE</scope>
    <source>
        <strain evidence="2">VKM Ac-2007</strain>
    </source>
</reference>
<gene>
    <name evidence="2" type="ORF">GCM10017600_79840</name>
</gene>
<dbReference type="Proteomes" id="UP001143474">
    <property type="component" value="Unassembled WGS sequence"/>
</dbReference>
<organism evidence="2 3">
    <name type="scientific">Streptosporangium carneum</name>
    <dbReference type="NCBI Taxonomy" id="47481"/>
    <lineage>
        <taxon>Bacteria</taxon>
        <taxon>Bacillati</taxon>
        <taxon>Actinomycetota</taxon>
        <taxon>Actinomycetes</taxon>
        <taxon>Streptosporangiales</taxon>
        <taxon>Streptosporangiaceae</taxon>
        <taxon>Streptosporangium</taxon>
    </lineage>
</organism>
<keyword evidence="3" id="KW-1185">Reference proteome</keyword>
<evidence type="ECO:0008006" key="4">
    <source>
        <dbReference type="Google" id="ProtNLM"/>
    </source>
</evidence>
<sequence>MNASATLGSVGDPEPEAGRDTRMAAMKPRTGDGPLEVVKEGRGIVMRVPLEGGGRLVVELSADEASALGEELKKVVV</sequence>
<dbReference type="EMBL" id="BSEV01000033">
    <property type="protein sequence ID" value="GLK14572.1"/>
    <property type="molecule type" value="Genomic_DNA"/>
</dbReference>
<name>A0A9W6IA26_9ACTN</name>
<dbReference type="InterPro" id="IPR021465">
    <property type="entry name" value="DUF3117"/>
</dbReference>
<dbReference type="Pfam" id="PF11314">
    <property type="entry name" value="DUF3117"/>
    <property type="match status" value="1"/>
</dbReference>
<dbReference type="AlphaFoldDB" id="A0A9W6IA26"/>
<evidence type="ECO:0000256" key="1">
    <source>
        <dbReference type="SAM" id="MobiDB-lite"/>
    </source>
</evidence>
<evidence type="ECO:0000313" key="3">
    <source>
        <dbReference type="Proteomes" id="UP001143474"/>
    </source>
</evidence>
<accession>A0A9W6IA26</accession>
<proteinExistence type="predicted"/>
<protein>
    <recommendedName>
        <fullName evidence="4">DUF3117 domain-containing protein</fullName>
    </recommendedName>
</protein>